<dbReference type="EMBL" id="LAZR01057703">
    <property type="protein sequence ID" value="KKK71504.1"/>
    <property type="molecule type" value="Genomic_DNA"/>
</dbReference>
<accession>A0A0F8ZYN2</accession>
<protein>
    <recommendedName>
        <fullName evidence="2">DUF5131 family protein</fullName>
    </recommendedName>
</protein>
<feature type="non-terminal residue" evidence="1">
    <location>
        <position position="1"/>
    </location>
</feature>
<sequence>DILRNIPAAHRWLSIEPLLGDLGKLDLKSGMIYGGIDWVVVGCESGPNRRPCKIEWIESIVKQCEAADVKVYVKQIDTGKVEKDINKFPKQLQVRQALSPERT</sequence>
<proteinExistence type="predicted"/>
<name>A0A0F8ZYN2_9ZZZZ</name>
<evidence type="ECO:0008006" key="2">
    <source>
        <dbReference type="Google" id="ProtNLM"/>
    </source>
</evidence>
<dbReference type="InterPro" id="IPR011101">
    <property type="entry name" value="DUF5131"/>
</dbReference>
<evidence type="ECO:0000313" key="1">
    <source>
        <dbReference type="EMBL" id="KKK71504.1"/>
    </source>
</evidence>
<gene>
    <name evidence="1" type="ORF">LCGC14_2913210</name>
</gene>
<dbReference type="AlphaFoldDB" id="A0A0F8ZYN2"/>
<dbReference type="Pfam" id="PF07505">
    <property type="entry name" value="DUF5131"/>
    <property type="match status" value="1"/>
</dbReference>
<comment type="caution">
    <text evidence="1">The sequence shown here is derived from an EMBL/GenBank/DDBJ whole genome shotgun (WGS) entry which is preliminary data.</text>
</comment>
<organism evidence="1">
    <name type="scientific">marine sediment metagenome</name>
    <dbReference type="NCBI Taxonomy" id="412755"/>
    <lineage>
        <taxon>unclassified sequences</taxon>
        <taxon>metagenomes</taxon>
        <taxon>ecological metagenomes</taxon>
    </lineage>
</organism>
<reference evidence="1" key="1">
    <citation type="journal article" date="2015" name="Nature">
        <title>Complex archaea that bridge the gap between prokaryotes and eukaryotes.</title>
        <authorList>
            <person name="Spang A."/>
            <person name="Saw J.H."/>
            <person name="Jorgensen S.L."/>
            <person name="Zaremba-Niedzwiedzka K."/>
            <person name="Martijn J."/>
            <person name="Lind A.E."/>
            <person name="van Eijk R."/>
            <person name="Schleper C."/>
            <person name="Guy L."/>
            <person name="Ettema T.J."/>
        </authorList>
    </citation>
    <scope>NUCLEOTIDE SEQUENCE</scope>
</reference>